<proteinExistence type="predicted"/>
<evidence type="ECO:0000313" key="1">
    <source>
        <dbReference type="EMBL" id="ROO32910.1"/>
    </source>
</evidence>
<accession>A0A423Q2N9</accession>
<keyword evidence="2" id="KW-1185">Reference proteome</keyword>
<protein>
    <recommendedName>
        <fullName evidence="3">3'-5' exonuclease</fullName>
    </recommendedName>
</protein>
<dbReference type="EMBL" id="AYKG01000001">
    <property type="protein sequence ID" value="ROO32910.1"/>
    <property type="molecule type" value="Genomic_DNA"/>
</dbReference>
<dbReference type="InParanoid" id="A0A423Q2N9"/>
<evidence type="ECO:0008006" key="3">
    <source>
        <dbReference type="Google" id="ProtNLM"/>
    </source>
</evidence>
<gene>
    <name evidence="1" type="ORF">SAJA_00530</name>
</gene>
<comment type="caution">
    <text evidence="1">The sequence shown here is derived from an EMBL/GenBank/DDBJ whole genome shotgun (WGS) entry which is preliminary data.</text>
</comment>
<name>A0A423Q2N9_9GAMM</name>
<organism evidence="1 2">
    <name type="scientific">Salinisphaera japonica YTM-1</name>
    <dbReference type="NCBI Taxonomy" id="1209778"/>
    <lineage>
        <taxon>Bacteria</taxon>
        <taxon>Pseudomonadati</taxon>
        <taxon>Pseudomonadota</taxon>
        <taxon>Gammaproteobacteria</taxon>
        <taxon>Salinisphaerales</taxon>
        <taxon>Salinisphaeraceae</taxon>
        <taxon>Salinisphaera</taxon>
    </lineage>
</organism>
<sequence>MVIAAQAVLDIDAARRLADYDDLDDAGITRAVEQLHTQRWGRWDLPAHLAAIDRLCVVIVERGHVRRVDLSRQALGSESALLDALVDVMPATRADLVDWDGHDVATLLARCVATDRQLPRALAGAATHRLAGWVAPTAADHPAPDRAFEDECRAIFAAHDVPAAIAPGSIAARASARTRLWWRLAHATRRLHPARRADLETQLAALEPS</sequence>
<dbReference type="Proteomes" id="UP000285310">
    <property type="component" value="Unassembled WGS sequence"/>
</dbReference>
<dbReference type="AlphaFoldDB" id="A0A423Q2N9"/>
<reference evidence="1 2" key="1">
    <citation type="submission" date="2013-10" db="EMBL/GenBank/DDBJ databases">
        <title>Salinisphaera japonica YTM-1 Genome Sequencing.</title>
        <authorList>
            <person name="Lai Q."/>
            <person name="Li C."/>
            <person name="Shao Z."/>
        </authorList>
    </citation>
    <scope>NUCLEOTIDE SEQUENCE [LARGE SCALE GENOMIC DNA]</scope>
    <source>
        <strain evidence="1 2">YTM-1</strain>
    </source>
</reference>
<evidence type="ECO:0000313" key="2">
    <source>
        <dbReference type="Proteomes" id="UP000285310"/>
    </source>
</evidence>